<evidence type="ECO:0000313" key="1">
    <source>
        <dbReference type="EMBL" id="ORY86014.1"/>
    </source>
</evidence>
<dbReference type="EMBL" id="MCGR01000015">
    <property type="protein sequence ID" value="ORY86014.1"/>
    <property type="molecule type" value="Genomic_DNA"/>
</dbReference>
<proteinExistence type="predicted"/>
<keyword evidence="2" id="KW-1185">Reference proteome</keyword>
<gene>
    <name evidence="1" type="ORF">BCR35DRAFT_302653</name>
</gene>
<dbReference type="InParanoid" id="A0A1Y2FRU6"/>
<evidence type="ECO:0000313" key="2">
    <source>
        <dbReference type="Proteomes" id="UP000193467"/>
    </source>
</evidence>
<name>A0A1Y2FRU6_9BASI</name>
<organism evidence="1 2">
    <name type="scientific">Leucosporidium creatinivorum</name>
    <dbReference type="NCBI Taxonomy" id="106004"/>
    <lineage>
        <taxon>Eukaryota</taxon>
        <taxon>Fungi</taxon>
        <taxon>Dikarya</taxon>
        <taxon>Basidiomycota</taxon>
        <taxon>Pucciniomycotina</taxon>
        <taxon>Microbotryomycetes</taxon>
        <taxon>Leucosporidiales</taxon>
        <taxon>Leucosporidium</taxon>
    </lineage>
</organism>
<protein>
    <submittedName>
        <fullName evidence="1">Uncharacterized protein</fullName>
    </submittedName>
</protein>
<comment type="caution">
    <text evidence="1">The sequence shown here is derived from an EMBL/GenBank/DDBJ whole genome shotgun (WGS) entry which is preliminary data.</text>
</comment>
<sequence length="155" mass="17429">MLLEDMRWKEALEQSHQSTSDPAEQLADPSRALSLPSFHLSPLPPAPFATDVRLCSVIFFSALLRRRIFGFESRLLNAIHMMKTCKGFRGARPTTSTPCSFCLTRLGPLSYHHHRQKGKPSSPPPLSAVVSRVMRTSISTTSSPKGKRWSFKKMF</sequence>
<reference evidence="1 2" key="1">
    <citation type="submission" date="2016-07" db="EMBL/GenBank/DDBJ databases">
        <title>Pervasive Adenine N6-methylation of Active Genes in Fungi.</title>
        <authorList>
            <consortium name="DOE Joint Genome Institute"/>
            <person name="Mondo S.J."/>
            <person name="Dannebaum R.O."/>
            <person name="Kuo R.C."/>
            <person name="Labutti K."/>
            <person name="Haridas S."/>
            <person name="Kuo A."/>
            <person name="Salamov A."/>
            <person name="Ahrendt S.R."/>
            <person name="Lipzen A."/>
            <person name="Sullivan W."/>
            <person name="Andreopoulos W.B."/>
            <person name="Clum A."/>
            <person name="Lindquist E."/>
            <person name="Daum C."/>
            <person name="Ramamoorthy G.K."/>
            <person name="Gryganskyi A."/>
            <person name="Culley D."/>
            <person name="Magnuson J.K."/>
            <person name="James T.Y."/>
            <person name="O'Malley M.A."/>
            <person name="Stajich J.E."/>
            <person name="Spatafora J.W."/>
            <person name="Visel A."/>
            <person name="Grigoriev I.V."/>
        </authorList>
    </citation>
    <scope>NUCLEOTIDE SEQUENCE [LARGE SCALE GENOMIC DNA]</scope>
    <source>
        <strain evidence="1 2">62-1032</strain>
    </source>
</reference>
<accession>A0A1Y2FRU6</accession>
<dbReference type="Proteomes" id="UP000193467">
    <property type="component" value="Unassembled WGS sequence"/>
</dbReference>
<dbReference type="AlphaFoldDB" id="A0A1Y2FRU6"/>